<evidence type="ECO:0000256" key="1">
    <source>
        <dbReference type="SAM" id="MobiDB-lite"/>
    </source>
</evidence>
<sequence>MFYTLAEFALKLTRANKVDAEGDDGFFKLLFDLEYFLARYVGIDPEVEIGVPSIVAPEREPKIYTGAPAGSAPRRTFRMISSDALRSSDRVMGGGQSANRGDQFSVYVPLQIHPKNAVERNPSVASPHPNPPTGKRGFAPFALREKKGRG</sequence>
<evidence type="ECO:0000313" key="2">
    <source>
        <dbReference type="EMBL" id="MBK7424489.1"/>
    </source>
</evidence>
<reference evidence="2" key="1">
    <citation type="submission" date="2020-10" db="EMBL/GenBank/DDBJ databases">
        <title>Connecting structure to function with the recovery of over 1000 high-quality activated sludge metagenome-assembled genomes encoding full-length rRNA genes using long-read sequencing.</title>
        <authorList>
            <person name="Singleton C.M."/>
            <person name="Petriglieri F."/>
            <person name="Kristensen J.M."/>
            <person name="Kirkegaard R.H."/>
            <person name="Michaelsen T.Y."/>
            <person name="Andersen M.H."/>
            <person name="Karst S.M."/>
            <person name="Dueholm M.S."/>
            <person name="Nielsen P.H."/>
            <person name="Albertsen M."/>
        </authorList>
    </citation>
    <scope>NUCLEOTIDE SEQUENCE</scope>
    <source>
        <strain evidence="2">EsbW_18-Q3-R4-48_MAXAC.044</strain>
    </source>
</reference>
<feature type="region of interest" description="Disordered" evidence="1">
    <location>
        <begin position="115"/>
        <end position="150"/>
    </location>
</feature>
<evidence type="ECO:0000313" key="3">
    <source>
        <dbReference type="Proteomes" id="UP000886602"/>
    </source>
</evidence>
<name>A0A9D7IHR6_9RHOO</name>
<comment type="caution">
    <text evidence="2">The sequence shown here is derived from an EMBL/GenBank/DDBJ whole genome shotgun (WGS) entry which is preliminary data.</text>
</comment>
<organism evidence="2 3">
    <name type="scientific">Candidatus Propionivibrio dominans</name>
    <dbReference type="NCBI Taxonomy" id="2954373"/>
    <lineage>
        <taxon>Bacteria</taxon>
        <taxon>Pseudomonadati</taxon>
        <taxon>Pseudomonadota</taxon>
        <taxon>Betaproteobacteria</taxon>
        <taxon>Rhodocyclales</taxon>
        <taxon>Rhodocyclaceae</taxon>
        <taxon>Propionivibrio</taxon>
    </lineage>
</organism>
<protein>
    <submittedName>
        <fullName evidence="2">Uncharacterized protein</fullName>
    </submittedName>
</protein>
<proteinExistence type="predicted"/>
<accession>A0A9D7IHR6</accession>
<gene>
    <name evidence="2" type="ORF">IPJ48_16190</name>
</gene>
<dbReference type="EMBL" id="JADJNC010000031">
    <property type="protein sequence ID" value="MBK7424489.1"/>
    <property type="molecule type" value="Genomic_DNA"/>
</dbReference>
<dbReference type="Proteomes" id="UP000886602">
    <property type="component" value="Unassembled WGS sequence"/>
</dbReference>
<dbReference type="AlphaFoldDB" id="A0A9D7IHR6"/>